<dbReference type="InterPro" id="IPR001810">
    <property type="entry name" value="F-box_dom"/>
</dbReference>
<evidence type="ECO:0000259" key="1">
    <source>
        <dbReference type="PROSITE" id="PS50181"/>
    </source>
</evidence>
<organism evidence="2 3">
    <name type="scientific">Spizellomyces punctatus (strain DAOM BR117)</name>
    <dbReference type="NCBI Taxonomy" id="645134"/>
    <lineage>
        <taxon>Eukaryota</taxon>
        <taxon>Fungi</taxon>
        <taxon>Fungi incertae sedis</taxon>
        <taxon>Chytridiomycota</taxon>
        <taxon>Chytridiomycota incertae sedis</taxon>
        <taxon>Chytridiomycetes</taxon>
        <taxon>Spizellomycetales</taxon>
        <taxon>Spizellomycetaceae</taxon>
        <taxon>Spizellomyces</taxon>
    </lineage>
</organism>
<dbReference type="VEuPathDB" id="FungiDB:SPPG_00597"/>
<dbReference type="InParanoid" id="A0A0L0HU74"/>
<accession>A0A0L0HU74</accession>
<keyword evidence="3" id="KW-1185">Reference proteome</keyword>
<feature type="domain" description="F-box" evidence="1">
    <location>
        <begin position="1"/>
        <end position="46"/>
    </location>
</feature>
<dbReference type="Proteomes" id="UP000053201">
    <property type="component" value="Unassembled WGS sequence"/>
</dbReference>
<proteinExistence type="predicted"/>
<evidence type="ECO:0000313" key="2">
    <source>
        <dbReference type="EMBL" id="KND04906.1"/>
    </source>
</evidence>
<dbReference type="AlphaFoldDB" id="A0A0L0HU74"/>
<name>A0A0L0HU74_SPIPD</name>
<gene>
    <name evidence="2" type="ORF">SPPG_00597</name>
</gene>
<dbReference type="EMBL" id="KQ257450">
    <property type="protein sequence ID" value="KND04906.1"/>
    <property type="molecule type" value="Genomic_DNA"/>
</dbReference>
<dbReference type="PROSITE" id="PS50181">
    <property type="entry name" value="FBOX"/>
    <property type="match status" value="1"/>
</dbReference>
<dbReference type="SUPFAM" id="SSF81383">
    <property type="entry name" value="F-box domain"/>
    <property type="match status" value="1"/>
</dbReference>
<reference evidence="2 3" key="1">
    <citation type="submission" date="2009-08" db="EMBL/GenBank/DDBJ databases">
        <title>The Genome Sequence of Spizellomyces punctatus strain DAOM BR117.</title>
        <authorList>
            <consortium name="The Broad Institute Genome Sequencing Platform"/>
            <person name="Russ C."/>
            <person name="Cuomo C."/>
            <person name="Shea T."/>
            <person name="Young S.K."/>
            <person name="Zeng Q."/>
            <person name="Koehrsen M."/>
            <person name="Haas B."/>
            <person name="Borodovsky M."/>
            <person name="Guigo R."/>
            <person name="Alvarado L."/>
            <person name="Berlin A."/>
            <person name="Bochicchio J."/>
            <person name="Borenstein D."/>
            <person name="Chapman S."/>
            <person name="Chen Z."/>
            <person name="Engels R."/>
            <person name="Freedman E."/>
            <person name="Gellesch M."/>
            <person name="Goldberg J."/>
            <person name="Griggs A."/>
            <person name="Gujja S."/>
            <person name="Heiman D."/>
            <person name="Hepburn T."/>
            <person name="Howarth C."/>
            <person name="Jen D."/>
            <person name="Larson L."/>
            <person name="Lewis B."/>
            <person name="Mehta T."/>
            <person name="Park D."/>
            <person name="Pearson M."/>
            <person name="Roberts A."/>
            <person name="Saif S."/>
            <person name="Shenoy N."/>
            <person name="Sisk P."/>
            <person name="Stolte C."/>
            <person name="Sykes S."/>
            <person name="Thomson T."/>
            <person name="Walk T."/>
            <person name="White J."/>
            <person name="Yandava C."/>
            <person name="Burger G."/>
            <person name="Gray M.W."/>
            <person name="Holland P.W.H."/>
            <person name="King N."/>
            <person name="Lang F.B.F."/>
            <person name="Roger A.J."/>
            <person name="Ruiz-Trillo I."/>
            <person name="Lander E."/>
            <person name="Nusbaum C."/>
        </authorList>
    </citation>
    <scope>NUCLEOTIDE SEQUENCE [LARGE SCALE GENOMIC DNA]</scope>
    <source>
        <strain evidence="2 3">DAOM BR117</strain>
    </source>
</reference>
<dbReference type="OrthoDB" id="2098456at2759"/>
<sequence>MWDALPTELKAHIIPYLTFPSLLAMHNVSRTLRTLVRPQIAVYLHSVTATVLIDCGRSKPLPVQMVLMSPGSHGGSSTDANDTARVGSFLFEPAAAKILGPNHYQIWASDTFYRVQGVTISCTGRGERAREYTVDLPLGYPAISLSSSRAIFDVGVEGLWEFTYELNQFRHTSPDVEFRPWLLVGLKREDAIKQDTMTRFFVPRRIKIAWELLTMCEKGILNDVLSNDQVAVRRVKGGDTPVEAEIPNPECRPN</sequence>
<evidence type="ECO:0000313" key="3">
    <source>
        <dbReference type="Proteomes" id="UP000053201"/>
    </source>
</evidence>
<dbReference type="InterPro" id="IPR036047">
    <property type="entry name" value="F-box-like_dom_sf"/>
</dbReference>
<dbReference type="GeneID" id="27684315"/>
<dbReference type="RefSeq" id="XP_016612945.1">
    <property type="nucleotide sequence ID" value="XM_016748926.1"/>
</dbReference>
<protein>
    <recommendedName>
        <fullName evidence="1">F-box domain-containing protein</fullName>
    </recommendedName>
</protein>